<comment type="caution">
    <text evidence="1">The sequence shown here is derived from an EMBL/GenBank/DDBJ whole genome shotgun (WGS) entry which is preliminary data.</text>
</comment>
<name>A0ACA9Q873_9GLOM</name>
<dbReference type="Proteomes" id="UP000789920">
    <property type="component" value="Unassembled WGS sequence"/>
</dbReference>
<evidence type="ECO:0000313" key="1">
    <source>
        <dbReference type="EMBL" id="CAG8741546.1"/>
    </source>
</evidence>
<organism evidence="1 2">
    <name type="scientific">Racocetra persica</name>
    <dbReference type="NCBI Taxonomy" id="160502"/>
    <lineage>
        <taxon>Eukaryota</taxon>
        <taxon>Fungi</taxon>
        <taxon>Fungi incertae sedis</taxon>
        <taxon>Mucoromycota</taxon>
        <taxon>Glomeromycotina</taxon>
        <taxon>Glomeromycetes</taxon>
        <taxon>Diversisporales</taxon>
        <taxon>Gigasporaceae</taxon>
        <taxon>Racocetra</taxon>
    </lineage>
</organism>
<keyword evidence="2" id="KW-1185">Reference proteome</keyword>
<protein>
    <submittedName>
        <fullName evidence="1">206_t:CDS:1</fullName>
    </submittedName>
</protein>
<gene>
    <name evidence="1" type="ORF">RPERSI_LOCUS13205</name>
</gene>
<proteinExistence type="predicted"/>
<dbReference type="EMBL" id="CAJVQC010029050">
    <property type="protein sequence ID" value="CAG8741546.1"/>
    <property type="molecule type" value="Genomic_DNA"/>
</dbReference>
<accession>A0ACA9Q873</accession>
<sequence length="158" mass="18108">MVKKLEIVINPLENFHNCNGCLKYGVVEASTPQTIALTVASISDKGVKSPPLYYCFNCADSDFITNIRREITADMTEIRCSICGLIKIEGSQNIFITPTKTDNLGYKTEEPTYCLACAYENRIKQQVEASTFEQRRAKHRKEEQESWRKFFHDRNIKG</sequence>
<reference evidence="1" key="1">
    <citation type="submission" date="2021-06" db="EMBL/GenBank/DDBJ databases">
        <authorList>
            <person name="Kallberg Y."/>
            <person name="Tangrot J."/>
            <person name="Rosling A."/>
        </authorList>
    </citation>
    <scope>NUCLEOTIDE SEQUENCE</scope>
    <source>
        <strain evidence="1">MA461A</strain>
    </source>
</reference>
<evidence type="ECO:0000313" key="2">
    <source>
        <dbReference type="Proteomes" id="UP000789920"/>
    </source>
</evidence>